<gene>
    <name evidence="2" type="ORF">M0811_05522</name>
</gene>
<reference evidence="2" key="1">
    <citation type="submission" date="2022-10" db="EMBL/GenBank/DDBJ databases">
        <title>Novel sulphate-reducing endosymbionts in the free-living metamonad Anaeramoeba.</title>
        <authorList>
            <person name="Jerlstrom-Hultqvist J."/>
            <person name="Cepicka I."/>
            <person name="Gallot-Lavallee L."/>
            <person name="Salas-Leiva D."/>
            <person name="Curtis B.A."/>
            <person name="Zahonova K."/>
            <person name="Pipaliya S."/>
            <person name="Dacks J."/>
            <person name="Roger A.J."/>
        </authorList>
    </citation>
    <scope>NUCLEOTIDE SEQUENCE</scope>
    <source>
        <strain evidence="2">BMAN</strain>
    </source>
</reference>
<dbReference type="PROSITE" id="PS50097">
    <property type="entry name" value="BTB"/>
    <property type="match status" value="1"/>
</dbReference>
<sequence>MAIKNNTFFDVDNLRQSFLRLLQDPNDSTKNFSITVEKKSLKKTIRVHRCVLAARSQLYRGMLINVNDPSNTAPDLSGRSFDAVFQLVHFLYSDTLSTKSKSVAKELFDAHMYYGLTSDTAVLNESYRVCGKKLIYSTKNLELREKDD</sequence>
<accession>A0A9Q0RF44</accession>
<comment type="caution">
    <text evidence="2">The sequence shown here is derived from an EMBL/GenBank/DDBJ whole genome shotgun (WGS) entry which is preliminary data.</text>
</comment>
<dbReference type="InterPro" id="IPR000210">
    <property type="entry name" value="BTB/POZ_dom"/>
</dbReference>
<dbReference type="InterPro" id="IPR011333">
    <property type="entry name" value="SKP1/BTB/POZ_sf"/>
</dbReference>
<keyword evidence="3" id="KW-1185">Reference proteome</keyword>
<evidence type="ECO:0000259" key="1">
    <source>
        <dbReference type="PROSITE" id="PS50097"/>
    </source>
</evidence>
<organism evidence="2 3">
    <name type="scientific">Anaeramoeba ignava</name>
    <name type="common">Anaerobic marine amoeba</name>
    <dbReference type="NCBI Taxonomy" id="1746090"/>
    <lineage>
        <taxon>Eukaryota</taxon>
        <taxon>Metamonada</taxon>
        <taxon>Anaeramoebidae</taxon>
        <taxon>Anaeramoeba</taxon>
    </lineage>
</organism>
<dbReference type="EMBL" id="JAPDFW010000056">
    <property type="protein sequence ID" value="KAJ5077832.1"/>
    <property type="molecule type" value="Genomic_DNA"/>
</dbReference>
<dbReference type="Proteomes" id="UP001149090">
    <property type="component" value="Unassembled WGS sequence"/>
</dbReference>
<dbReference type="CDD" id="cd18186">
    <property type="entry name" value="BTB_POZ_ZBTB_KLHL-like"/>
    <property type="match status" value="1"/>
</dbReference>
<evidence type="ECO:0000313" key="2">
    <source>
        <dbReference type="EMBL" id="KAJ5077832.1"/>
    </source>
</evidence>
<protein>
    <recommendedName>
        <fullName evidence="1">BTB domain-containing protein</fullName>
    </recommendedName>
</protein>
<feature type="domain" description="BTB" evidence="1">
    <location>
        <begin position="30"/>
        <end position="100"/>
    </location>
</feature>
<dbReference type="AlphaFoldDB" id="A0A9Q0RF44"/>
<name>A0A9Q0RF44_ANAIG</name>
<dbReference type="Gene3D" id="3.30.710.10">
    <property type="entry name" value="Potassium Channel Kv1.1, Chain A"/>
    <property type="match status" value="1"/>
</dbReference>
<dbReference type="OrthoDB" id="45365at2759"/>
<evidence type="ECO:0000313" key="3">
    <source>
        <dbReference type="Proteomes" id="UP001149090"/>
    </source>
</evidence>
<proteinExistence type="predicted"/>
<dbReference type="SUPFAM" id="SSF54695">
    <property type="entry name" value="POZ domain"/>
    <property type="match status" value="1"/>
</dbReference>
<dbReference type="Pfam" id="PF00651">
    <property type="entry name" value="BTB"/>
    <property type="match status" value="1"/>
</dbReference>